<name>A0ABQ5SGP2_9CHLO</name>
<evidence type="ECO:0000313" key="4">
    <source>
        <dbReference type="Proteomes" id="UP001165090"/>
    </source>
</evidence>
<dbReference type="InterPro" id="IPR007112">
    <property type="entry name" value="Expansin/allergen_DPBB_dom"/>
</dbReference>
<dbReference type="Gene3D" id="2.40.40.10">
    <property type="entry name" value="RlpA-like domain"/>
    <property type="match status" value="2"/>
</dbReference>
<feature type="region of interest" description="Disordered" evidence="1">
    <location>
        <begin position="1"/>
        <end position="23"/>
    </location>
</feature>
<dbReference type="PANTHER" id="PTHR31867">
    <property type="entry name" value="EXPANSIN-A15"/>
    <property type="match status" value="1"/>
</dbReference>
<evidence type="ECO:0000256" key="1">
    <source>
        <dbReference type="SAM" id="MobiDB-lite"/>
    </source>
</evidence>
<evidence type="ECO:0000313" key="3">
    <source>
        <dbReference type="EMBL" id="GLI69132.1"/>
    </source>
</evidence>
<gene>
    <name evidence="3" type="ORF">VaNZ11_013687</name>
</gene>
<dbReference type="SUPFAM" id="SSF50685">
    <property type="entry name" value="Barwin-like endoglucanases"/>
    <property type="match status" value="2"/>
</dbReference>
<dbReference type="PROSITE" id="PS50842">
    <property type="entry name" value="EXPANSIN_EG45"/>
    <property type="match status" value="1"/>
</dbReference>
<accession>A0ABQ5SGP2</accession>
<keyword evidence="4" id="KW-1185">Reference proteome</keyword>
<organism evidence="3 4">
    <name type="scientific">Volvox africanus</name>
    <dbReference type="NCBI Taxonomy" id="51714"/>
    <lineage>
        <taxon>Eukaryota</taxon>
        <taxon>Viridiplantae</taxon>
        <taxon>Chlorophyta</taxon>
        <taxon>core chlorophytes</taxon>
        <taxon>Chlorophyceae</taxon>
        <taxon>CS clade</taxon>
        <taxon>Chlamydomonadales</taxon>
        <taxon>Volvocaceae</taxon>
        <taxon>Volvox</taxon>
    </lineage>
</organism>
<dbReference type="InterPro" id="IPR036908">
    <property type="entry name" value="RlpA-like_sf"/>
</dbReference>
<dbReference type="InterPro" id="IPR002963">
    <property type="entry name" value="Expansin"/>
</dbReference>
<protein>
    <recommendedName>
        <fullName evidence="2">Expansin-like EG45 domain-containing protein</fullName>
    </recommendedName>
</protein>
<dbReference type="Proteomes" id="UP001165090">
    <property type="component" value="Unassembled WGS sequence"/>
</dbReference>
<feature type="non-terminal residue" evidence="3">
    <location>
        <position position="1"/>
    </location>
</feature>
<reference evidence="3 4" key="1">
    <citation type="journal article" date="2023" name="IScience">
        <title>Expanded male sex-determining region conserved during the evolution of homothallism in the green alga Volvox.</title>
        <authorList>
            <person name="Yamamoto K."/>
            <person name="Matsuzaki R."/>
            <person name="Mahakham W."/>
            <person name="Heman W."/>
            <person name="Sekimoto H."/>
            <person name="Kawachi M."/>
            <person name="Minakuchi Y."/>
            <person name="Toyoda A."/>
            <person name="Nozaki H."/>
        </authorList>
    </citation>
    <scope>NUCLEOTIDE SEQUENCE [LARGE SCALE GENOMIC DNA]</scope>
    <source>
        <strain evidence="3 4">NIES-4468</strain>
    </source>
</reference>
<dbReference type="EMBL" id="BSDZ01000080">
    <property type="protein sequence ID" value="GLI69132.1"/>
    <property type="molecule type" value="Genomic_DNA"/>
</dbReference>
<sequence length="404" mass="43966">RVDFVSANGSFPQLPPPPPEGWVRGRTTYYGGPDILAEAYDPTRGKGSFGILTYGSCGFTNSDGTLPFPQDAVAAAADADPDYPGSCGRCYQVKCVNGLVAASNNTPVKIVNGSYDGDHFRPYLPAINANISDTRGRAWPGNPTEPEGLQFVNCWNDTKVLSETAPGVKKGGEIRRQEWCCGGQNHFDLSYYAFEKLAHPVYGVMGVDYRPVDCNTNQPLPPPPAPGYVSRVVYDNVIEPGWNWFSYSRSYAELIQEGAGLNGSAATCVTLSPGGGLSFTCRACGGPGYQPFKDANALSFWIRPNSNSSDPYFSSTPSGIIPPVKVFVLQDGSYGNGDKLYCGNEVYLNSTTPAATDGPWFKIFIPIKQFRCEGLVPQELLNRFEFQNINERDAYICLDQIQII</sequence>
<dbReference type="CDD" id="cd22271">
    <property type="entry name" value="DPBB_EXP_N-like"/>
    <property type="match status" value="1"/>
</dbReference>
<feature type="domain" description="Expansin-like EG45" evidence="2">
    <location>
        <begin position="54"/>
        <end position="219"/>
    </location>
</feature>
<comment type="caution">
    <text evidence="3">The sequence shown here is derived from an EMBL/GenBank/DDBJ whole genome shotgun (WGS) entry which is preliminary data.</text>
</comment>
<proteinExistence type="predicted"/>
<evidence type="ECO:0000259" key="2">
    <source>
        <dbReference type="PROSITE" id="PS50842"/>
    </source>
</evidence>